<feature type="transmembrane region" description="Helical" evidence="10">
    <location>
        <begin position="500"/>
        <end position="521"/>
    </location>
</feature>
<keyword evidence="2 10" id="KW-0444">Lipid biosynthesis</keyword>
<evidence type="ECO:0000313" key="11">
    <source>
        <dbReference type="EMBL" id="KAK2565747.1"/>
    </source>
</evidence>
<evidence type="ECO:0000256" key="4">
    <source>
        <dbReference type="ARBA" id="ARBA00022692"/>
    </source>
</evidence>
<evidence type="ECO:0000256" key="9">
    <source>
        <dbReference type="ARBA" id="ARBA00023160"/>
    </source>
</evidence>
<evidence type="ECO:0000256" key="2">
    <source>
        <dbReference type="ARBA" id="ARBA00022516"/>
    </source>
</evidence>
<feature type="transmembrane region" description="Helical" evidence="10">
    <location>
        <begin position="45"/>
        <end position="65"/>
    </location>
</feature>
<gene>
    <name evidence="11" type="ORF">P5673_010925</name>
</gene>
<keyword evidence="12" id="KW-1185">Reference proteome</keyword>
<dbReference type="PROSITE" id="PS01188">
    <property type="entry name" value="ELO"/>
    <property type="match status" value="2"/>
</dbReference>
<dbReference type="GO" id="GO:0009922">
    <property type="term" value="F:fatty acid elongase activity"/>
    <property type="evidence" value="ECO:0007669"/>
    <property type="project" value="UniProtKB-EC"/>
</dbReference>
<evidence type="ECO:0000256" key="8">
    <source>
        <dbReference type="ARBA" id="ARBA00023136"/>
    </source>
</evidence>
<dbReference type="EMBL" id="JARQWQ010000019">
    <property type="protein sequence ID" value="KAK2565747.1"/>
    <property type="molecule type" value="Genomic_DNA"/>
</dbReference>
<dbReference type="EC" id="2.3.1.199" evidence="10"/>
<keyword evidence="8 10" id="KW-0472">Membrane</keyword>
<feature type="transmembrane region" description="Helical" evidence="10">
    <location>
        <begin position="139"/>
        <end position="166"/>
    </location>
</feature>
<keyword evidence="5 10" id="KW-0276">Fatty acid metabolism</keyword>
<comment type="caution">
    <text evidence="10">Lacks conserved residue(s) required for the propagation of feature annotation.</text>
</comment>
<feature type="transmembrane region" description="Helical" evidence="10">
    <location>
        <begin position="186"/>
        <end position="206"/>
    </location>
</feature>
<comment type="subcellular location">
    <subcellularLocation>
        <location evidence="1">Membrane</location>
        <topology evidence="1">Multi-pass membrane protein</topology>
    </subcellularLocation>
</comment>
<dbReference type="PANTHER" id="PTHR11157:SF126">
    <property type="entry name" value="ELONGATION OF VERY LONG CHAIN FATTY ACIDS PROTEIN"/>
    <property type="match status" value="1"/>
</dbReference>
<feature type="transmembrane region" description="Helical" evidence="10">
    <location>
        <begin position="12"/>
        <end position="33"/>
    </location>
</feature>
<comment type="catalytic activity">
    <reaction evidence="10">
        <text>a very-long-chain acyl-CoA + malonyl-CoA + H(+) = a very-long-chain 3-oxoacyl-CoA + CO2 + CoA</text>
        <dbReference type="Rhea" id="RHEA:32727"/>
        <dbReference type="ChEBI" id="CHEBI:15378"/>
        <dbReference type="ChEBI" id="CHEBI:16526"/>
        <dbReference type="ChEBI" id="CHEBI:57287"/>
        <dbReference type="ChEBI" id="CHEBI:57384"/>
        <dbReference type="ChEBI" id="CHEBI:90725"/>
        <dbReference type="ChEBI" id="CHEBI:90736"/>
        <dbReference type="EC" id="2.3.1.199"/>
    </reaction>
</comment>
<evidence type="ECO:0000256" key="5">
    <source>
        <dbReference type="ARBA" id="ARBA00022832"/>
    </source>
</evidence>
<dbReference type="GO" id="GO:0019367">
    <property type="term" value="P:fatty acid elongation, saturated fatty acid"/>
    <property type="evidence" value="ECO:0007669"/>
    <property type="project" value="TreeGrafter"/>
</dbReference>
<comment type="caution">
    <text evidence="11">The sequence shown here is derived from an EMBL/GenBank/DDBJ whole genome shotgun (WGS) entry which is preliminary data.</text>
</comment>
<dbReference type="Proteomes" id="UP001249851">
    <property type="component" value="Unassembled WGS sequence"/>
</dbReference>
<dbReference type="GO" id="GO:0005789">
    <property type="term" value="C:endoplasmic reticulum membrane"/>
    <property type="evidence" value="ECO:0007669"/>
    <property type="project" value="TreeGrafter"/>
</dbReference>
<dbReference type="InterPro" id="IPR030457">
    <property type="entry name" value="ELO_CS"/>
</dbReference>
<dbReference type="GO" id="GO:0030148">
    <property type="term" value="P:sphingolipid biosynthetic process"/>
    <property type="evidence" value="ECO:0007669"/>
    <property type="project" value="TreeGrafter"/>
</dbReference>
<reference evidence="11" key="1">
    <citation type="journal article" date="2023" name="G3 (Bethesda)">
        <title>Whole genome assembly and annotation of the endangered Caribbean coral Acropora cervicornis.</title>
        <authorList>
            <person name="Selwyn J.D."/>
            <person name="Vollmer S.V."/>
        </authorList>
    </citation>
    <scope>NUCLEOTIDE SEQUENCE</scope>
    <source>
        <strain evidence="11">K2</strain>
    </source>
</reference>
<dbReference type="GO" id="GO:0034625">
    <property type="term" value="P:fatty acid elongation, monounsaturated fatty acid"/>
    <property type="evidence" value="ECO:0007669"/>
    <property type="project" value="TreeGrafter"/>
</dbReference>
<feature type="transmembrane region" description="Helical" evidence="10">
    <location>
        <begin position="433"/>
        <end position="452"/>
    </location>
</feature>
<evidence type="ECO:0000256" key="1">
    <source>
        <dbReference type="ARBA" id="ARBA00004141"/>
    </source>
</evidence>
<feature type="transmembrane region" description="Helical" evidence="10">
    <location>
        <begin position="410"/>
        <end position="427"/>
    </location>
</feature>
<keyword evidence="6 10" id="KW-1133">Transmembrane helix</keyword>
<organism evidence="11 12">
    <name type="scientific">Acropora cervicornis</name>
    <name type="common">Staghorn coral</name>
    <dbReference type="NCBI Taxonomy" id="6130"/>
    <lineage>
        <taxon>Eukaryota</taxon>
        <taxon>Metazoa</taxon>
        <taxon>Cnidaria</taxon>
        <taxon>Anthozoa</taxon>
        <taxon>Hexacorallia</taxon>
        <taxon>Scleractinia</taxon>
        <taxon>Astrocoeniina</taxon>
        <taxon>Acroporidae</taxon>
        <taxon>Acropora</taxon>
    </lineage>
</organism>
<dbReference type="GO" id="GO:0042761">
    <property type="term" value="P:very long-chain fatty acid biosynthetic process"/>
    <property type="evidence" value="ECO:0007669"/>
    <property type="project" value="TreeGrafter"/>
</dbReference>
<accession>A0AAD9QQN7</accession>
<sequence>MERNPKTADWPLVASPWPTVSFVTAYLFIVKVGPKIMEKRKAYDLRELLIVYNFALVLLSAWMAYELVASAMDIPNFNYLCQSVPYIRGDEKQNRLARAVYIYWLSKFVEALETIFFILRKKNSQVSFLHVYHHTTMFILGWAAAKWLPAFFCAACNSFVHVVMYAYYGLSAIGPQMRPYLWWKRYITRIQLIQFLIILIYIANALRMNCFGGFPEAMPVYFTAAFTFVLAFLFGNFYIQAYFKKNEASPHNSKKSNPCLINEICPDSTQKVVSVELTFFISDPKTADWPLVATPWPTVAFLAAYLFMVKVGPKIMEKRRAYNLREVLIVYNFAIVLLSAYMMYEVIASVLDIPNFNYLCEHIHYVRGDPKQTRLARAAYIFWLSKFVESLDTVFFILRKKNNQVTFLHVYHHASMCFLWWMVSKYIPGSLTWLGTAINCFVHVVMYAYYGLAAIGPQMQPYLWWKAHITKLQLTQFVILLVYIIYSLKTNCVVDFFPLVFLYMHLIFLVSLFILFSNFYVQSYLKKNKASRSNREKKVD</sequence>
<dbReference type="AlphaFoldDB" id="A0AAD9QQN7"/>
<dbReference type="InterPro" id="IPR002076">
    <property type="entry name" value="ELO_fam"/>
</dbReference>
<evidence type="ECO:0000256" key="6">
    <source>
        <dbReference type="ARBA" id="ARBA00022989"/>
    </source>
</evidence>
<feature type="transmembrane region" description="Helical" evidence="10">
    <location>
        <begin position="472"/>
        <end position="488"/>
    </location>
</feature>
<feature type="transmembrane region" description="Helical" evidence="10">
    <location>
        <begin position="101"/>
        <end position="119"/>
    </location>
</feature>
<feature type="transmembrane region" description="Helical" evidence="10">
    <location>
        <begin position="380"/>
        <end position="398"/>
    </location>
</feature>
<keyword evidence="7 10" id="KW-0443">Lipid metabolism</keyword>
<evidence type="ECO:0000313" key="12">
    <source>
        <dbReference type="Proteomes" id="UP001249851"/>
    </source>
</evidence>
<dbReference type="PANTHER" id="PTHR11157">
    <property type="entry name" value="FATTY ACID ACYL TRANSFERASE-RELATED"/>
    <property type="match status" value="1"/>
</dbReference>
<feature type="transmembrane region" description="Helical" evidence="10">
    <location>
        <begin position="329"/>
        <end position="351"/>
    </location>
</feature>
<dbReference type="GO" id="GO:0034626">
    <property type="term" value="P:fatty acid elongation, polyunsaturated fatty acid"/>
    <property type="evidence" value="ECO:0007669"/>
    <property type="project" value="TreeGrafter"/>
</dbReference>
<keyword evidence="9 10" id="KW-0275">Fatty acid biosynthesis</keyword>
<dbReference type="Pfam" id="PF01151">
    <property type="entry name" value="ELO"/>
    <property type="match status" value="2"/>
</dbReference>
<protein>
    <recommendedName>
        <fullName evidence="10">Elongation of very long chain fatty acids protein</fullName>
        <ecNumber evidence="10">2.3.1.199</ecNumber>
    </recommendedName>
    <alternativeName>
        <fullName evidence="10">Very-long-chain 3-oxoacyl-CoA synthase</fullName>
    </alternativeName>
</protein>
<proteinExistence type="inferred from homology"/>
<reference evidence="11" key="2">
    <citation type="journal article" date="2023" name="Science">
        <title>Genomic signatures of disease resistance in endangered staghorn corals.</title>
        <authorList>
            <person name="Vollmer S.V."/>
            <person name="Selwyn J.D."/>
            <person name="Despard B.A."/>
            <person name="Roesel C.L."/>
        </authorList>
    </citation>
    <scope>NUCLEOTIDE SEQUENCE</scope>
    <source>
        <strain evidence="11">K2</strain>
    </source>
</reference>
<evidence type="ECO:0000256" key="3">
    <source>
        <dbReference type="ARBA" id="ARBA00022679"/>
    </source>
</evidence>
<evidence type="ECO:0000256" key="10">
    <source>
        <dbReference type="RuleBase" id="RU361115"/>
    </source>
</evidence>
<evidence type="ECO:0000256" key="7">
    <source>
        <dbReference type="ARBA" id="ARBA00023098"/>
    </source>
</evidence>
<keyword evidence="3 10" id="KW-0808">Transferase</keyword>
<feature type="transmembrane region" description="Helical" evidence="10">
    <location>
        <begin position="218"/>
        <end position="239"/>
    </location>
</feature>
<keyword evidence="4 10" id="KW-0812">Transmembrane</keyword>
<name>A0AAD9QQN7_ACRCE</name>
<comment type="similarity">
    <text evidence="10">Belongs to the ELO family.</text>
</comment>